<comment type="caution">
    <text evidence="14">The sequence shown here is derived from an EMBL/GenBank/DDBJ whole genome shotgun (WGS) entry which is preliminary data.</text>
</comment>
<dbReference type="PROSITE" id="PS00138">
    <property type="entry name" value="SUBTILASE_SER"/>
    <property type="match status" value="1"/>
</dbReference>
<dbReference type="Gene3D" id="2.60.120.380">
    <property type="match status" value="4"/>
</dbReference>
<feature type="domain" description="Peptidase S8/S53" evidence="12">
    <location>
        <begin position="159"/>
        <end position="405"/>
    </location>
</feature>
<evidence type="ECO:0000259" key="13">
    <source>
        <dbReference type="Pfam" id="PF22148"/>
    </source>
</evidence>
<reference evidence="14 15" key="1">
    <citation type="submission" date="2013-04" db="EMBL/GenBank/DDBJ databases">
        <title>Draft genome of the heavy metal tolerant bacterium Lysinibacillus sphaericus strain OT4b.31.</title>
        <authorList>
            <person name="Pena-Montenegro T.D."/>
            <person name="Dussan J."/>
        </authorList>
    </citation>
    <scope>NUCLEOTIDE SEQUENCE [LARGE SCALE GENOMIC DNA]</scope>
    <source>
        <strain evidence="14 15">OT4b.31</strain>
    </source>
</reference>
<name>R7ZDA1_LYSSH</name>
<keyword evidence="8" id="KW-0106">Calcium</keyword>
<dbReference type="PROSITE" id="PS00137">
    <property type="entry name" value="SUBTILASE_HIS"/>
    <property type="match status" value="1"/>
</dbReference>
<dbReference type="AlphaFoldDB" id="R7ZDA1"/>
<keyword evidence="7 9" id="KW-0720">Serine protease</keyword>
<dbReference type="InterPro" id="IPR023827">
    <property type="entry name" value="Peptidase_S8_Asp-AS"/>
</dbReference>
<feature type="active site" description="Charge relay system" evidence="9">
    <location>
        <position position="357"/>
    </location>
</feature>
<protein>
    <submittedName>
        <fullName evidence="14">Subtilisin BPN</fullName>
    </submittedName>
</protein>
<evidence type="ECO:0000256" key="3">
    <source>
        <dbReference type="ARBA" id="ARBA00011073"/>
    </source>
</evidence>
<dbReference type="GO" id="GO:0004252">
    <property type="term" value="F:serine-type endopeptidase activity"/>
    <property type="evidence" value="ECO:0007669"/>
    <property type="project" value="UniProtKB-UniRule"/>
</dbReference>
<evidence type="ECO:0000313" key="14">
    <source>
        <dbReference type="EMBL" id="EON72009.1"/>
    </source>
</evidence>
<evidence type="ECO:0000256" key="8">
    <source>
        <dbReference type="ARBA" id="ARBA00022837"/>
    </source>
</evidence>
<keyword evidence="6 9" id="KW-0378">Hydrolase</keyword>
<dbReference type="PANTHER" id="PTHR43806">
    <property type="entry name" value="PEPTIDASE S8"/>
    <property type="match status" value="1"/>
</dbReference>
<dbReference type="RefSeq" id="WP_010859683.1">
    <property type="nucleotide sequence ID" value="NZ_KB933398.1"/>
</dbReference>
<comment type="similarity">
    <text evidence="3 9 10">Belongs to the peptidase S8 family.</text>
</comment>
<dbReference type="EMBL" id="AQPX01000020">
    <property type="protein sequence ID" value="EON72009.1"/>
    <property type="molecule type" value="Genomic_DNA"/>
</dbReference>
<dbReference type="PRINTS" id="PR00723">
    <property type="entry name" value="SUBTILISIN"/>
</dbReference>
<dbReference type="PROSITE" id="PS00136">
    <property type="entry name" value="SUBTILASE_ASP"/>
    <property type="match status" value="1"/>
</dbReference>
<dbReference type="GO" id="GO:0005576">
    <property type="term" value="C:extracellular region"/>
    <property type="evidence" value="ECO:0007669"/>
    <property type="project" value="UniProtKB-SubCell"/>
</dbReference>
<comment type="cofactor">
    <cofactor evidence="1">
        <name>Ca(2+)</name>
        <dbReference type="ChEBI" id="CHEBI:29108"/>
    </cofactor>
</comment>
<dbReference type="eggNOG" id="COG1404">
    <property type="taxonomic scope" value="Bacteria"/>
</dbReference>
<evidence type="ECO:0000256" key="5">
    <source>
        <dbReference type="ARBA" id="ARBA00022670"/>
    </source>
</evidence>
<dbReference type="InterPro" id="IPR023828">
    <property type="entry name" value="Peptidase_S8_Ser-AS"/>
</dbReference>
<dbReference type="Proteomes" id="UP000013911">
    <property type="component" value="Unassembled WGS sequence"/>
</dbReference>
<keyword evidence="11" id="KW-0732">Signal</keyword>
<organism evidence="14 15">
    <name type="scientific">Lysinibacillus sphaericus OT4b.31</name>
    <dbReference type="NCBI Taxonomy" id="1285586"/>
    <lineage>
        <taxon>Bacteria</taxon>
        <taxon>Bacillati</taxon>
        <taxon>Bacillota</taxon>
        <taxon>Bacilli</taxon>
        <taxon>Bacillales</taxon>
        <taxon>Bacillaceae</taxon>
        <taxon>Lysinibacillus</taxon>
    </lineage>
</organism>
<dbReference type="OrthoDB" id="9798386at2"/>
<dbReference type="PATRIC" id="fig|1285586.5.peg.2810"/>
<feature type="active site" description="Charge relay system" evidence="9">
    <location>
        <position position="199"/>
    </location>
</feature>
<proteinExistence type="inferred from homology"/>
<evidence type="ECO:0000256" key="9">
    <source>
        <dbReference type="PROSITE-ProRule" id="PRU01240"/>
    </source>
</evidence>
<dbReference type="Gene3D" id="3.40.50.200">
    <property type="entry name" value="Peptidase S8/S53 domain"/>
    <property type="match status" value="1"/>
</dbReference>
<dbReference type="InterPro" id="IPR054399">
    <property type="entry name" value="Fervidolysin-like_N_prodom"/>
</dbReference>
<evidence type="ECO:0000256" key="7">
    <source>
        <dbReference type="ARBA" id="ARBA00022825"/>
    </source>
</evidence>
<feature type="chain" id="PRO_5004450710" evidence="11">
    <location>
        <begin position="27"/>
        <end position="1171"/>
    </location>
</feature>
<evidence type="ECO:0000313" key="15">
    <source>
        <dbReference type="Proteomes" id="UP000013911"/>
    </source>
</evidence>
<keyword evidence="4" id="KW-0964">Secreted</keyword>
<dbReference type="GO" id="GO:0006508">
    <property type="term" value="P:proteolysis"/>
    <property type="evidence" value="ECO:0007669"/>
    <property type="project" value="UniProtKB-KW"/>
</dbReference>
<evidence type="ECO:0000256" key="10">
    <source>
        <dbReference type="RuleBase" id="RU003355"/>
    </source>
</evidence>
<dbReference type="InterPro" id="IPR015500">
    <property type="entry name" value="Peptidase_S8_subtilisin-rel"/>
</dbReference>
<comment type="subcellular location">
    <subcellularLocation>
        <location evidence="2">Secreted</location>
    </subcellularLocation>
</comment>
<dbReference type="Pfam" id="PF22148">
    <property type="entry name" value="Fervidolysin_NPro-like"/>
    <property type="match status" value="1"/>
</dbReference>
<evidence type="ECO:0000256" key="11">
    <source>
        <dbReference type="SAM" id="SignalP"/>
    </source>
</evidence>
<evidence type="ECO:0000259" key="12">
    <source>
        <dbReference type="Pfam" id="PF00082"/>
    </source>
</evidence>
<sequence>MKNWIKKSMAVGASAALMVPAASAFAEAPQNIAKNPESVKNTVASNQEQILKQFNNEKEWISKDTIIVKHSGLAKNAHKKIGSKVIRSIPSLGYDVIQLNKGVTLEKAVSYYAKQVGVKSVSPSYVYHAFDTGEDPKKKDMYHLNLLQIDKALELAGDHEVKVAVIDSGVDFKHPELKSQVLPPYNAAAPANSTYPGDHGTHVAGIIGAAKDNAVGGHGVNPKAKILPIDVFNGKDGANDFVIAQGILHAIEQGADVINMSLGGYGESPLMKEAVQKAIDNGITVVAAAGNESTDNYSFPASFEGVISVGSTNERNKLSSYSNYGPSVDVVAPGEDVYSTVHDEKKGSSFVKFSGTSMASPVVAGVASLLKSKYPNLKPHEIEAILEMTAKDLGEKGYDLTYGHGLVDPIKALQFDLKNLPKQYSETKDERMKNAKDLKKNVLNTEKGEFKQPDEKKWYKVDLDSNEYAQLTLKGANKFDYAVDLYFYPKGHKGEVEPINVNDVRVGKQEGYLFKADQEGTLLVGVKDHNGSYSLKGESNYILTAQTTKELPIDSLDKNNVEKIKQFPFSTAGKNYTLLSKDQQSDQDYFTFTVKEPTTLKFDVSGIPGVTASMELYLKEDFANIPTEELNEEESDEAYPIQTSYGMDKGDGVSLIVDAIPDEEYVLSVSNDSGSDFSLDMFFSGGIEVQESISESMIPYTLKGEVVTLPEDEDGLPLNDEILEDNVQNDDVLPVTPNKAKKNNQINDLMSMFMSPTGMGSLEDVDVIMEKAIRFDIGKDQKAYFQTENDEDYFLFKAKEDAVYGFHINKGMNQAPAGTIFEYDEETNELLPVSSLTNDLGLISLLLGTTTDENEAKTIALKKDKTYVVSVANYGGRSSEPYTLKTSKMADIPTDNNTENNTPIKAQMIQPGSTFKDHLIYKDDTDFYYYKQQGKDEVMSLLVSSVPFTNEQLNQLPKELQKELKFSGSIIEDTNGNMEIDPKEMETEIPFGQGENLIEILLGISGTTDVNTSFKAKKDRGYFIVVNGANLGQVSLQPYTLTMFDHNRVDEDADSELVNGVPTKPSQLTKKDDKWVATQYLNAGVPFGDKDYFEFTNDSKRDVFFSLQTEKALDGVIRIIDAKGKTVETLDLYGAEDAEVGTVELDKGTYYIEVSEVDGKASTQPYTLEIK</sequence>
<dbReference type="SUPFAM" id="SSF52743">
    <property type="entry name" value="Subtilisin-like"/>
    <property type="match status" value="1"/>
</dbReference>
<accession>R7ZDA1</accession>
<dbReference type="PANTHER" id="PTHR43806:SF11">
    <property type="entry name" value="CEREVISIN-RELATED"/>
    <property type="match status" value="1"/>
</dbReference>
<dbReference type="Pfam" id="PF00082">
    <property type="entry name" value="Peptidase_S8"/>
    <property type="match status" value="1"/>
</dbReference>
<dbReference type="InterPro" id="IPR022398">
    <property type="entry name" value="Peptidase_S8_His-AS"/>
</dbReference>
<dbReference type="InterPro" id="IPR000209">
    <property type="entry name" value="Peptidase_S8/S53_dom"/>
</dbReference>
<dbReference type="InterPro" id="IPR050131">
    <property type="entry name" value="Peptidase_S8_subtilisin-like"/>
</dbReference>
<dbReference type="HOGENOM" id="CLU_273711_0_0_9"/>
<feature type="domain" description="Fervidolysin-like N-terminal prodomain" evidence="13">
    <location>
        <begin position="63"/>
        <end position="123"/>
    </location>
</feature>
<evidence type="ECO:0000256" key="2">
    <source>
        <dbReference type="ARBA" id="ARBA00004613"/>
    </source>
</evidence>
<dbReference type="PROSITE" id="PS51892">
    <property type="entry name" value="SUBTILASE"/>
    <property type="match status" value="1"/>
</dbReference>
<evidence type="ECO:0000256" key="6">
    <source>
        <dbReference type="ARBA" id="ARBA00022801"/>
    </source>
</evidence>
<dbReference type="InterPro" id="IPR036852">
    <property type="entry name" value="Peptidase_S8/S53_dom_sf"/>
</dbReference>
<evidence type="ECO:0000256" key="1">
    <source>
        <dbReference type="ARBA" id="ARBA00001913"/>
    </source>
</evidence>
<evidence type="ECO:0000256" key="4">
    <source>
        <dbReference type="ARBA" id="ARBA00022525"/>
    </source>
</evidence>
<keyword evidence="5 9" id="KW-0645">Protease</keyword>
<feature type="signal peptide" evidence="11">
    <location>
        <begin position="1"/>
        <end position="26"/>
    </location>
</feature>
<gene>
    <name evidence="14" type="ORF">H131_13733</name>
</gene>
<feature type="active site" description="Charge relay system" evidence="9">
    <location>
        <position position="167"/>
    </location>
</feature>